<feature type="compositionally biased region" description="Basic and acidic residues" evidence="1">
    <location>
        <begin position="81"/>
        <end position="98"/>
    </location>
</feature>
<feature type="compositionally biased region" description="Basic residues" evidence="1">
    <location>
        <begin position="71"/>
        <end position="80"/>
    </location>
</feature>
<dbReference type="Proteomes" id="UP001054902">
    <property type="component" value="Unassembled WGS sequence"/>
</dbReference>
<feature type="region of interest" description="Disordered" evidence="1">
    <location>
        <begin position="630"/>
        <end position="765"/>
    </location>
</feature>
<feature type="compositionally biased region" description="Low complexity" evidence="1">
    <location>
        <begin position="144"/>
        <end position="155"/>
    </location>
</feature>
<dbReference type="EMBL" id="BLLK01000020">
    <property type="protein sequence ID" value="GFH45593.1"/>
    <property type="molecule type" value="Genomic_DNA"/>
</dbReference>
<proteinExistence type="predicted"/>
<feature type="compositionally biased region" description="Low complexity" evidence="1">
    <location>
        <begin position="467"/>
        <end position="491"/>
    </location>
</feature>
<reference evidence="2 3" key="1">
    <citation type="journal article" date="2021" name="Sci. Rep.">
        <title>The genome of the diatom Chaetoceros tenuissimus carries an ancient integrated fragment of an extant virus.</title>
        <authorList>
            <person name="Hongo Y."/>
            <person name="Kimura K."/>
            <person name="Takaki Y."/>
            <person name="Yoshida Y."/>
            <person name="Baba S."/>
            <person name="Kobayashi G."/>
            <person name="Nagasaki K."/>
            <person name="Hano T."/>
            <person name="Tomaru Y."/>
        </authorList>
    </citation>
    <scope>NUCLEOTIDE SEQUENCE [LARGE SCALE GENOMIC DNA]</scope>
    <source>
        <strain evidence="2 3">NIES-3715</strain>
    </source>
</reference>
<feature type="compositionally biased region" description="Low complexity" evidence="1">
    <location>
        <begin position="666"/>
        <end position="691"/>
    </location>
</feature>
<feature type="compositionally biased region" description="Gly residues" evidence="1">
    <location>
        <begin position="111"/>
        <end position="123"/>
    </location>
</feature>
<organism evidence="2 3">
    <name type="scientific">Chaetoceros tenuissimus</name>
    <dbReference type="NCBI Taxonomy" id="426638"/>
    <lineage>
        <taxon>Eukaryota</taxon>
        <taxon>Sar</taxon>
        <taxon>Stramenopiles</taxon>
        <taxon>Ochrophyta</taxon>
        <taxon>Bacillariophyta</taxon>
        <taxon>Coscinodiscophyceae</taxon>
        <taxon>Chaetocerotophycidae</taxon>
        <taxon>Chaetocerotales</taxon>
        <taxon>Chaetocerotaceae</taxon>
        <taxon>Chaetoceros</taxon>
    </lineage>
</organism>
<keyword evidence="3" id="KW-1185">Reference proteome</keyword>
<feature type="compositionally biased region" description="Polar residues" evidence="1">
    <location>
        <begin position="399"/>
        <end position="408"/>
    </location>
</feature>
<feature type="region of interest" description="Disordered" evidence="1">
    <location>
        <begin position="63"/>
        <end position="172"/>
    </location>
</feature>
<gene>
    <name evidence="2" type="ORF">CTEN210_02067</name>
</gene>
<name>A0AAD3CGU8_9STRA</name>
<protein>
    <submittedName>
        <fullName evidence="2">Uncharacterized protein</fullName>
    </submittedName>
</protein>
<feature type="compositionally biased region" description="Basic and acidic residues" evidence="1">
    <location>
        <begin position="124"/>
        <end position="143"/>
    </location>
</feature>
<feature type="compositionally biased region" description="Low complexity" evidence="1">
    <location>
        <begin position="640"/>
        <end position="654"/>
    </location>
</feature>
<feature type="region of interest" description="Disordered" evidence="1">
    <location>
        <begin position="457"/>
        <end position="491"/>
    </location>
</feature>
<evidence type="ECO:0000256" key="1">
    <source>
        <dbReference type="SAM" id="MobiDB-lite"/>
    </source>
</evidence>
<dbReference type="AlphaFoldDB" id="A0AAD3CGU8"/>
<evidence type="ECO:0000313" key="2">
    <source>
        <dbReference type="EMBL" id="GFH45593.1"/>
    </source>
</evidence>
<accession>A0AAD3CGU8</accession>
<sequence>MSGKAAAQKRNENKKLMEELKAFCPVHRHKDLESLIKKEKGDRDKISAQISEWYMEPVPVAEEEWADVSKKSTKKPQQRKSAKENRGEGRRDNREHAGGRGYGRSGDRGGRGYGRGSAGGRGGGPDRRMRGRGERDAARREAAENTAAPAAAAPAVEKKEVAPKPAAPALVKPVTARPLQGAWGARAAAAAVPPASVPEPVPAAEPVVEEAPVIVEETPEPVVEEPTVDVGVVSALDPTPAGIITEDVAPPAPKPVAATGGNVWGTKGGAHLIQAEKKPVVPETPPAPVVEETHVIDEPLLPPPEEDVIAPVESVDQISASGWASGAADTVGQISVDAPLLDPTPVVEEPVVPEPVAPVETATLKPTSVLNMGHWDKEEDSVNHDFGFGFDNDHSSVDETTISSSTNNVTAAVSEAAPSVSPARPPPGLGLGMPPMPEKIVSVSELENKLDNTTLNKEEEPKQAESALPAQQTAPATTNPPEGFAANYPPQQNYGQYGMGMYNYNAPQPGVGAPNGFMMGGRVPQGISPAPLGGAPPQQKQQTAGIPQQQGIYGGAQSTDAPASTDANSNANAEMPPGMANIHYNPAFAMYGQQPYQMGQAHLGGYGFGFPGQYGGYGGYGQAMGPGAGYGQPYDDQAQHHGGNNHQGGYNNKNSGGGYRGRNNHHNNQYQNQYNSQGQQYGGQPYNMGYNDHFNQRGGYGQQPMDPYMQNSGYQQENEHGKGNKNKGNNRNNFGNNNQNMQYQQGGQFGGLQNNGADSQTFQGW</sequence>
<feature type="compositionally biased region" description="Low complexity" evidence="1">
    <location>
        <begin position="409"/>
        <end position="422"/>
    </location>
</feature>
<feature type="compositionally biased region" description="Polar residues" evidence="1">
    <location>
        <begin position="538"/>
        <end position="572"/>
    </location>
</feature>
<comment type="caution">
    <text evidence="2">The sequence shown here is derived from an EMBL/GenBank/DDBJ whole genome shotgun (WGS) entry which is preliminary data.</text>
</comment>
<feature type="region of interest" description="Disordered" evidence="1">
    <location>
        <begin position="399"/>
        <end position="437"/>
    </location>
</feature>
<feature type="compositionally biased region" description="Low complexity" evidence="1">
    <location>
        <begin position="726"/>
        <end position="756"/>
    </location>
</feature>
<evidence type="ECO:0000313" key="3">
    <source>
        <dbReference type="Proteomes" id="UP001054902"/>
    </source>
</evidence>
<feature type="region of interest" description="Disordered" evidence="1">
    <location>
        <begin position="526"/>
        <end position="574"/>
    </location>
</feature>